<comment type="function">
    <text evidence="1 17">Probable transporter of a GTP-driven Fe(2+) uptake system.</text>
</comment>
<feature type="transmembrane region" description="Helical" evidence="17">
    <location>
        <begin position="413"/>
        <end position="434"/>
    </location>
</feature>
<dbReference type="InterPro" id="IPR050860">
    <property type="entry name" value="FeoB_GTPase"/>
</dbReference>
<feature type="binding site" evidence="15">
    <location>
        <begin position="33"/>
        <end position="37"/>
    </location>
    <ligand>
        <name>GTP</name>
        <dbReference type="ChEBI" id="CHEBI:37565"/>
        <label>1</label>
    </ligand>
</feature>
<keyword evidence="7 17" id="KW-0812">Transmembrane</keyword>
<dbReference type="InterPro" id="IPR027417">
    <property type="entry name" value="P-loop_NTPase"/>
</dbReference>
<comment type="subcellular location">
    <subcellularLocation>
        <location evidence="2">Cell inner membrane</location>
        <topology evidence="2">Multi-pass membrane protein</topology>
    </subcellularLocation>
    <subcellularLocation>
        <location evidence="17">Cell membrane</location>
        <topology evidence="17">Multi-pass membrane protein</topology>
    </subcellularLocation>
</comment>
<evidence type="ECO:0000256" key="12">
    <source>
        <dbReference type="ARBA" id="ARBA00023134"/>
    </source>
</evidence>
<keyword evidence="16" id="KW-0460">Magnesium</keyword>
<dbReference type="FunFam" id="3.40.50.300:FF:000426">
    <property type="entry name" value="Ferrous iron transport protein B"/>
    <property type="match status" value="1"/>
</dbReference>
<keyword evidence="10 17" id="KW-0408">Iron</keyword>
<feature type="transmembrane region" description="Helical" evidence="17">
    <location>
        <begin position="542"/>
        <end position="563"/>
    </location>
</feature>
<evidence type="ECO:0000313" key="20">
    <source>
        <dbReference type="Proteomes" id="UP000886893"/>
    </source>
</evidence>
<feature type="transmembrane region" description="Helical" evidence="17">
    <location>
        <begin position="504"/>
        <end position="522"/>
    </location>
</feature>
<keyword evidence="5 17" id="KW-0410">Iron transport</keyword>
<feature type="binding site" evidence="15">
    <location>
        <begin position="52"/>
        <end position="55"/>
    </location>
    <ligand>
        <name>GTP</name>
        <dbReference type="ChEBI" id="CHEBI:37565"/>
        <label>1</label>
    </ligand>
</feature>
<dbReference type="PROSITE" id="PS51711">
    <property type="entry name" value="G_FEOB"/>
    <property type="match status" value="1"/>
</dbReference>
<evidence type="ECO:0000256" key="8">
    <source>
        <dbReference type="ARBA" id="ARBA00022741"/>
    </source>
</evidence>
<feature type="binding site" evidence="16">
    <location>
        <position position="22"/>
    </location>
    <ligand>
        <name>Mg(2+)</name>
        <dbReference type="ChEBI" id="CHEBI:18420"/>
        <label>1</label>
    </ligand>
</feature>
<keyword evidence="12 15" id="KW-0342">GTP-binding</keyword>
<feature type="transmembrane region" description="Helical" evidence="17">
    <location>
        <begin position="607"/>
        <end position="627"/>
    </location>
</feature>
<dbReference type="InterPro" id="IPR011640">
    <property type="entry name" value="Fe2_transport_prot_B_C"/>
</dbReference>
<accession>A0A9D1G8Z9</accession>
<dbReference type="GO" id="GO:0005886">
    <property type="term" value="C:plasma membrane"/>
    <property type="evidence" value="ECO:0007669"/>
    <property type="project" value="UniProtKB-SubCell"/>
</dbReference>
<dbReference type="GO" id="GO:0015093">
    <property type="term" value="F:ferrous iron transmembrane transporter activity"/>
    <property type="evidence" value="ECO:0007669"/>
    <property type="project" value="UniProtKB-UniRule"/>
</dbReference>
<evidence type="ECO:0000256" key="9">
    <source>
        <dbReference type="ARBA" id="ARBA00022989"/>
    </source>
</evidence>
<sequence>MKTVVLVGNPNCGKTTLFNLLTHKNQKVGNWPGVTIERKSGTIQNTNIELVDLPGIYSLNSYSIEEQITQSYLLHEKPDVIVNVMDATTLERSLYLTTQLLDLNLPLCIVCNKMDELKKQKMEIQFDLLQKKLNVPIFPISANQKMGITNLIQWLNCHCFKSIKTQIFPKNIEQKITCIEQELPTTISFKRWMAIKILENDRTFLTPFHLKNTSTSMMNELENHYHMDAEQILITLRYQYIENIIKMTFKTKPKKTITDRLDAIFLHQWLGIPLFLMIMALIYFLSMGFIGSSISRVFVRFLQVCTFQIQNGMIKNNIEPWIINLICDGILTGVGTVLKFIPQLLILFFCISFLESSGYMSRIAFLLDKIFTQFGLSGKSLVPFIIGTGCSVPGIMSCRIIKEDAERKMTILLTPFIPCSAKLPIISLFCSFFFPKNAWAASFSFYVLAIFIILCSALLLKKIFFSKKGVTLFVQELPSYQWPNAKMILKDVGTRVFHFIKKTGSLIVACSIVVWVLLSFTWKLDYINQTFYTIEDSILASIGKIFSWFFYPIIGELNWAVTISSMQGFIAKEQVVSSMAIIQGVTSFSNAQAIFSPTGIFKNFTALSAYAFVTFNLFSIPCFSAISAMKQELGSKKRFFLALLYQMIVAWVLASSIYCIGTICKTLFF</sequence>
<evidence type="ECO:0000256" key="14">
    <source>
        <dbReference type="NCBIfam" id="TIGR00437"/>
    </source>
</evidence>
<evidence type="ECO:0000256" key="17">
    <source>
        <dbReference type="RuleBase" id="RU362098"/>
    </source>
</evidence>
<feature type="binding site" evidence="16">
    <location>
        <position position="19"/>
    </location>
    <ligand>
        <name>Mg(2+)</name>
        <dbReference type="ChEBI" id="CHEBI:18420"/>
        <label>2</label>
    </ligand>
</feature>
<feature type="transmembrane region" description="Helical" evidence="17">
    <location>
        <begin position="344"/>
        <end position="361"/>
    </location>
</feature>
<gene>
    <name evidence="19" type="primary">feoB</name>
    <name evidence="19" type="ORF">IAD04_04500</name>
</gene>
<protein>
    <recommendedName>
        <fullName evidence="14 17">Ferrous iron transport protein B</fullName>
    </recommendedName>
</protein>
<dbReference type="PRINTS" id="PR00326">
    <property type="entry name" value="GTP1OBG"/>
</dbReference>
<evidence type="ECO:0000259" key="18">
    <source>
        <dbReference type="PROSITE" id="PS51711"/>
    </source>
</evidence>
<reference evidence="19" key="2">
    <citation type="journal article" date="2021" name="PeerJ">
        <title>Extensive microbial diversity within the chicken gut microbiome revealed by metagenomics and culture.</title>
        <authorList>
            <person name="Gilroy R."/>
            <person name="Ravi A."/>
            <person name="Getino M."/>
            <person name="Pursley I."/>
            <person name="Horton D.L."/>
            <person name="Alikhan N.F."/>
            <person name="Baker D."/>
            <person name="Gharbi K."/>
            <person name="Hall N."/>
            <person name="Watson M."/>
            <person name="Adriaenssens E.M."/>
            <person name="Foster-Nyarko E."/>
            <person name="Jarju S."/>
            <person name="Secka A."/>
            <person name="Antonio M."/>
            <person name="Oren A."/>
            <person name="Chaudhuri R.R."/>
            <person name="La Ragione R."/>
            <person name="Hildebrand F."/>
            <person name="Pallen M.J."/>
        </authorList>
    </citation>
    <scope>NUCLEOTIDE SEQUENCE</scope>
    <source>
        <strain evidence="19">14508</strain>
    </source>
</reference>
<dbReference type="Pfam" id="PF07664">
    <property type="entry name" value="FeoB_C"/>
    <property type="match status" value="1"/>
</dbReference>
<keyword evidence="11" id="KW-0406">Ion transport</keyword>
<comment type="caution">
    <text evidence="19">The sequence shown here is derived from an EMBL/GenBank/DDBJ whole genome shotgun (WGS) entry which is preliminary data.</text>
</comment>
<evidence type="ECO:0000256" key="3">
    <source>
        <dbReference type="ARBA" id="ARBA00022448"/>
    </source>
</evidence>
<dbReference type="InterPro" id="IPR030389">
    <property type="entry name" value="G_FEOB_dom"/>
</dbReference>
<comment type="similarity">
    <text evidence="17">Belongs to the TRAFAC class TrmE-Era-EngA-EngB-Septin-like GTPase superfamily. FeoB GTPase (TC 9.A.8) family.</text>
</comment>
<dbReference type="GO" id="GO:0005525">
    <property type="term" value="F:GTP binding"/>
    <property type="evidence" value="ECO:0007669"/>
    <property type="project" value="UniProtKB-KW"/>
</dbReference>
<dbReference type="EMBL" id="DVKI01000138">
    <property type="protein sequence ID" value="HIT17615.1"/>
    <property type="molecule type" value="Genomic_DNA"/>
</dbReference>
<evidence type="ECO:0000256" key="1">
    <source>
        <dbReference type="ARBA" id="ARBA00003926"/>
    </source>
</evidence>
<dbReference type="Pfam" id="PF17910">
    <property type="entry name" value="FeoB_Cyto"/>
    <property type="match status" value="1"/>
</dbReference>
<evidence type="ECO:0000256" key="11">
    <source>
        <dbReference type="ARBA" id="ARBA00023065"/>
    </source>
</evidence>
<feature type="binding site" evidence="15">
    <location>
        <begin position="112"/>
        <end position="115"/>
    </location>
    <ligand>
        <name>GTP</name>
        <dbReference type="ChEBI" id="CHEBI:37565"/>
        <label>1</label>
    </ligand>
</feature>
<dbReference type="PANTHER" id="PTHR43185:SF1">
    <property type="entry name" value="FE(2+) TRANSPORTER FEOB"/>
    <property type="match status" value="1"/>
</dbReference>
<evidence type="ECO:0000256" key="2">
    <source>
        <dbReference type="ARBA" id="ARBA00004429"/>
    </source>
</evidence>
<keyword evidence="3 17" id="KW-0813">Transport</keyword>
<evidence type="ECO:0000256" key="4">
    <source>
        <dbReference type="ARBA" id="ARBA00022475"/>
    </source>
</evidence>
<organism evidence="19 20">
    <name type="scientific">Candidatus Caccosoma faecigallinarum</name>
    <dbReference type="NCBI Taxonomy" id="2840720"/>
    <lineage>
        <taxon>Bacteria</taxon>
        <taxon>Bacillati</taxon>
        <taxon>Bacillota</taxon>
        <taxon>Bacillota incertae sedis</taxon>
        <taxon>Candidatus Caccosoma</taxon>
    </lineage>
</organism>
<dbReference type="InterPro" id="IPR003373">
    <property type="entry name" value="Fe2_transport_prot-B"/>
</dbReference>
<dbReference type="Pfam" id="PF07670">
    <property type="entry name" value="Gate"/>
    <property type="match status" value="2"/>
</dbReference>
<keyword evidence="6" id="KW-0997">Cell inner membrane</keyword>
<feature type="binding site" evidence="15">
    <location>
        <begin position="8"/>
        <end position="15"/>
    </location>
    <ligand>
        <name>GTP</name>
        <dbReference type="ChEBI" id="CHEBI:37565"/>
        <label>1</label>
    </ligand>
</feature>
<evidence type="ECO:0000256" key="6">
    <source>
        <dbReference type="ARBA" id="ARBA00022519"/>
    </source>
</evidence>
<dbReference type="Proteomes" id="UP000886893">
    <property type="component" value="Unassembled WGS sequence"/>
</dbReference>
<name>A0A9D1G8Z9_9FIRM</name>
<evidence type="ECO:0000256" key="5">
    <source>
        <dbReference type="ARBA" id="ARBA00022496"/>
    </source>
</evidence>
<dbReference type="PANTHER" id="PTHR43185">
    <property type="entry name" value="FERROUS IRON TRANSPORT PROTEIN B"/>
    <property type="match status" value="1"/>
</dbReference>
<dbReference type="Gene3D" id="1.10.287.1770">
    <property type="match status" value="1"/>
</dbReference>
<evidence type="ECO:0000256" key="7">
    <source>
        <dbReference type="ARBA" id="ARBA00022692"/>
    </source>
</evidence>
<dbReference type="InterPro" id="IPR006073">
    <property type="entry name" value="GTP-bd"/>
</dbReference>
<keyword evidence="9 17" id="KW-1133">Transmembrane helix</keyword>
<feature type="transmembrane region" description="Helical" evidence="17">
    <location>
        <begin position="440"/>
        <end position="460"/>
    </location>
</feature>
<dbReference type="SUPFAM" id="SSF52540">
    <property type="entry name" value="P-loop containing nucleoside triphosphate hydrolases"/>
    <property type="match status" value="1"/>
</dbReference>
<dbReference type="Pfam" id="PF02421">
    <property type="entry name" value="FeoB_N"/>
    <property type="match status" value="1"/>
</dbReference>
<evidence type="ECO:0000256" key="16">
    <source>
        <dbReference type="PIRSR" id="PIRSR603373-2"/>
    </source>
</evidence>
<evidence type="ECO:0000256" key="10">
    <source>
        <dbReference type="ARBA" id="ARBA00023004"/>
    </source>
</evidence>
<dbReference type="NCBIfam" id="TIGR00437">
    <property type="entry name" value="feoB"/>
    <property type="match status" value="1"/>
</dbReference>
<dbReference type="InterPro" id="IPR011642">
    <property type="entry name" value="Gate_dom"/>
</dbReference>
<dbReference type="AlphaFoldDB" id="A0A9D1G8Z9"/>
<dbReference type="CDD" id="cd01879">
    <property type="entry name" value="FeoB"/>
    <property type="match status" value="1"/>
</dbReference>
<dbReference type="NCBIfam" id="TIGR00231">
    <property type="entry name" value="small_GTP"/>
    <property type="match status" value="1"/>
</dbReference>
<feature type="transmembrane region" description="Helical" evidence="17">
    <location>
        <begin position="381"/>
        <end position="401"/>
    </location>
</feature>
<proteinExistence type="inferred from homology"/>
<keyword evidence="4" id="KW-1003">Cell membrane</keyword>
<reference evidence="19" key="1">
    <citation type="submission" date="2020-10" db="EMBL/GenBank/DDBJ databases">
        <authorList>
            <person name="Gilroy R."/>
        </authorList>
    </citation>
    <scope>NUCLEOTIDE SEQUENCE</scope>
    <source>
        <strain evidence="19">14508</strain>
    </source>
</reference>
<evidence type="ECO:0000256" key="15">
    <source>
        <dbReference type="PIRSR" id="PIRSR603373-1"/>
    </source>
</evidence>
<dbReference type="Gene3D" id="3.40.50.300">
    <property type="entry name" value="P-loop containing nucleotide triphosphate hydrolases"/>
    <property type="match status" value="1"/>
</dbReference>
<keyword evidence="8 15" id="KW-0547">Nucleotide-binding</keyword>
<evidence type="ECO:0000313" key="19">
    <source>
        <dbReference type="EMBL" id="HIT17615.1"/>
    </source>
</evidence>
<dbReference type="InterPro" id="IPR005225">
    <property type="entry name" value="Small_GTP-bd"/>
</dbReference>
<keyword evidence="13 17" id="KW-0472">Membrane</keyword>
<keyword evidence="16" id="KW-0479">Metal-binding</keyword>
<dbReference type="InterPro" id="IPR041069">
    <property type="entry name" value="FeoB_Cyto"/>
</dbReference>
<dbReference type="GO" id="GO:0046872">
    <property type="term" value="F:metal ion binding"/>
    <property type="evidence" value="ECO:0007669"/>
    <property type="project" value="UniProtKB-KW"/>
</dbReference>
<feature type="transmembrane region" description="Helical" evidence="17">
    <location>
        <begin position="269"/>
        <end position="290"/>
    </location>
</feature>
<feature type="transmembrane region" description="Helical" evidence="17">
    <location>
        <begin position="639"/>
        <end position="663"/>
    </location>
</feature>
<feature type="domain" description="FeoB-type G" evidence="18">
    <location>
        <begin position="1"/>
        <end position="161"/>
    </location>
</feature>
<evidence type="ECO:0000256" key="13">
    <source>
        <dbReference type="ARBA" id="ARBA00023136"/>
    </source>
</evidence>